<proteinExistence type="predicted"/>
<keyword evidence="2" id="KW-1185">Reference proteome</keyword>
<reference evidence="1 2" key="1">
    <citation type="submission" date="2014-04" db="EMBL/GenBank/DDBJ databases">
        <title>Evolutionary Origins and Diversification of the Mycorrhizal Mutualists.</title>
        <authorList>
            <consortium name="DOE Joint Genome Institute"/>
            <consortium name="Mycorrhizal Genomics Consortium"/>
            <person name="Kohler A."/>
            <person name="Kuo A."/>
            <person name="Nagy L.G."/>
            <person name="Floudas D."/>
            <person name="Copeland A."/>
            <person name="Barry K.W."/>
            <person name="Cichocki N."/>
            <person name="Veneault-Fourrey C."/>
            <person name="LaButti K."/>
            <person name="Lindquist E.A."/>
            <person name="Lipzen A."/>
            <person name="Lundell T."/>
            <person name="Morin E."/>
            <person name="Murat C."/>
            <person name="Riley R."/>
            <person name="Ohm R."/>
            <person name="Sun H."/>
            <person name="Tunlid A."/>
            <person name="Henrissat B."/>
            <person name="Grigoriev I.V."/>
            <person name="Hibbett D.S."/>
            <person name="Martin F."/>
        </authorList>
    </citation>
    <scope>NUCLEOTIDE SEQUENCE [LARGE SCALE GENOMIC DNA]</scope>
    <source>
        <strain evidence="1 2">Koide BX008</strain>
    </source>
</reference>
<gene>
    <name evidence="1" type="ORF">M378DRAFT_874906</name>
</gene>
<sequence>MITLQVDFPSTFYVYTWVNLYPLERPFVAMTWQRLQLKSGTTQTPRVNCNCYRRKQLQFEQQDEEQVSPFVHSTILDMDHDEQNHQTIIKARINMRMLVPSTAIQTQAIIGQYNDRSTCNFGDTSSKVF</sequence>
<dbReference type="Proteomes" id="UP000054549">
    <property type="component" value="Unassembled WGS sequence"/>
</dbReference>
<dbReference type="AlphaFoldDB" id="A0A0C2WXD1"/>
<protein>
    <submittedName>
        <fullName evidence="1">Uncharacterized protein</fullName>
    </submittedName>
</protein>
<name>A0A0C2WXD1_AMAMK</name>
<evidence type="ECO:0000313" key="2">
    <source>
        <dbReference type="Proteomes" id="UP000054549"/>
    </source>
</evidence>
<dbReference type="EMBL" id="KN818290">
    <property type="protein sequence ID" value="KIL61003.1"/>
    <property type="molecule type" value="Genomic_DNA"/>
</dbReference>
<dbReference type="InParanoid" id="A0A0C2WXD1"/>
<evidence type="ECO:0000313" key="1">
    <source>
        <dbReference type="EMBL" id="KIL61003.1"/>
    </source>
</evidence>
<accession>A0A0C2WXD1</accession>
<organism evidence="1 2">
    <name type="scientific">Amanita muscaria (strain Koide BX008)</name>
    <dbReference type="NCBI Taxonomy" id="946122"/>
    <lineage>
        <taxon>Eukaryota</taxon>
        <taxon>Fungi</taxon>
        <taxon>Dikarya</taxon>
        <taxon>Basidiomycota</taxon>
        <taxon>Agaricomycotina</taxon>
        <taxon>Agaricomycetes</taxon>
        <taxon>Agaricomycetidae</taxon>
        <taxon>Agaricales</taxon>
        <taxon>Pluteineae</taxon>
        <taxon>Amanitaceae</taxon>
        <taxon>Amanita</taxon>
    </lineage>
</organism>
<dbReference type="HOGENOM" id="CLU_1948308_0_0_1"/>